<keyword evidence="4" id="KW-1003">Cell membrane</keyword>
<dbReference type="InterPro" id="IPR035906">
    <property type="entry name" value="MetI-like_sf"/>
</dbReference>
<evidence type="ECO:0000256" key="5">
    <source>
        <dbReference type="ARBA" id="ARBA00022692"/>
    </source>
</evidence>
<evidence type="ECO:0000256" key="7">
    <source>
        <dbReference type="ARBA" id="ARBA00023136"/>
    </source>
</evidence>
<comment type="caution">
    <text evidence="10">The sequence shown here is derived from an EMBL/GenBank/DDBJ whole genome shotgun (WGS) entry which is preliminary data.</text>
</comment>
<evidence type="ECO:0000259" key="9">
    <source>
        <dbReference type="PROSITE" id="PS50928"/>
    </source>
</evidence>
<dbReference type="InterPro" id="IPR000515">
    <property type="entry name" value="MetI-like"/>
</dbReference>
<dbReference type="RefSeq" id="WP_188789572.1">
    <property type="nucleotide sequence ID" value="NZ_BMJV01000002.1"/>
</dbReference>
<keyword evidence="6 8" id="KW-1133">Transmembrane helix</keyword>
<dbReference type="Gene3D" id="1.10.3720.10">
    <property type="entry name" value="MetI-like"/>
    <property type="match status" value="1"/>
</dbReference>
<reference evidence="10" key="2">
    <citation type="submission" date="2020-09" db="EMBL/GenBank/DDBJ databases">
        <authorList>
            <person name="Sun Q."/>
            <person name="Zhou Y."/>
        </authorList>
    </citation>
    <scope>NUCLEOTIDE SEQUENCE</scope>
    <source>
        <strain evidence="10">CGMCC 1.15762</strain>
    </source>
</reference>
<evidence type="ECO:0000256" key="3">
    <source>
        <dbReference type="ARBA" id="ARBA00022448"/>
    </source>
</evidence>
<comment type="similarity">
    <text evidence="2">Belongs to the binding-protein-dependent transport system permease family. CysTW subfamily.</text>
</comment>
<accession>A0A8J2ZJ03</accession>
<dbReference type="PROSITE" id="PS50928">
    <property type="entry name" value="ABC_TM1"/>
    <property type="match status" value="1"/>
</dbReference>
<keyword evidence="5 8" id="KW-0812">Transmembrane</keyword>
<evidence type="ECO:0000256" key="1">
    <source>
        <dbReference type="ARBA" id="ARBA00004651"/>
    </source>
</evidence>
<dbReference type="GO" id="GO:0005886">
    <property type="term" value="C:plasma membrane"/>
    <property type="evidence" value="ECO:0007669"/>
    <property type="project" value="UniProtKB-SubCell"/>
</dbReference>
<feature type="transmembrane region" description="Helical" evidence="8">
    <location>
        <begin position="136"/>
        <end position="160"/>
    </location>
</feature>
<dbReference type="InterPro" id="IPR051789">
    <property type="entry name" value="Bact_Polyamine_Transport"/>
</dbReference>
<dbReference type="AlphaFoldDB" id="A0A8J2ZJ03"/>
<evidence type="ECO:0000256" key="2">
    <source>
        <dbReference type="ARBA" id="ARBA00007069"/>
    </source>
</evidence>
<dbReference type="EMBL" id="BMJV01000002">
    <property type="protein sequence ID" value="GGG68607.1"/>
    <property type="molecule type" value="Genomic_DNA"/>
</dbReference>
<feature type="domain" description="ABC transmembrane type-1" evidence="9">
    <location>
        <begin position="67"/>
        <end position="256"/>
    </location>
</feature>
<sequence>MDILGSKTANKALLALVLALTYLFLYVPILHITLASFSDDIVWPYPIRFTWDAYTALFTSSIYAEALWNSLLLGFGTAVLSTTLATIAVLGLLKYRSRWKGLILFLFVAPLFVADVLLGISTLILNGLFLDIPGNIWSAILANTVRAFTYALLIIATQLFRYNWKLDDAAMVFGAGPVRTFFEITLPNIWPALLGAFITTFILSFNNLDISFYTLGAVPTMPSVAWGSLRFGIKPELYAIAALVNAGVLLCLAVMFGLMRTGTVGFGFKEGRDD</sequence>
<dbReference type="GO" id="GO:0055085">
    <property type="term" value="P:transmembrane transport"/>
    <property type="evidence" value="ECO:0007669"/>
    <property type="project" value="InterPro"/>
</dbReference>
<feature type="transmembrane region" description="Helical" evidence="8">
    <location>
        <begin position="67"/>
        <end position="90"/>
    </location>
</feature>
<evidence type="ECO:0000256" key="6">
    <source>
        <dbReference type="ARBA" id="ARBA00022989"/>
    </source>
</evidence>
<keyword evidence="3" id="KW-0813">Transport</keyword>
<name>A0A8J2ZJ03_9RHOB</name>
<evidence type="ECO:0000313" key="11">
    <source>
        <dbReference type="Proteomes" id="UP000617145"/>
    </source>
</evidence>
<feature type="transmembrane region" description="Helical" evidence="8">
    <location>
        <begin position="181"/>
        <end position="204"/>
    </location>
</feature>
<gene>
    <name evidence="10" type="ORF">GCM10011415_14760</name>
</gene>
<feature type="transmembrane region" description="Helical" evidence="8">
    <location>
        <begin position="12"/>
        <end position="34"/>
    </location>
</feature>
<keyword evidence="11" id="KW-1185">Reference proteome</keyword>
<organism evidence="10 11">
    <name type="scientific">Salipiger pallidus</name>
    <dbReference type="NCBI Taxonomy" id="1775170"/>
    <lineage>
        <taxon>Bacteria</taxon>
        <taxon>Pseudomonadati</taxon>
        <taxon>Pseudomonadota</taxon>
        <taxon>Alphaproteobacteria</taxon>
        <taxon>Rhodobacterales</taxon>
        <taxon>Roseobacteraceae</taxon>
        <taxon>Salipiger</taxon>
    </lineage>
</organism>
<evidence type="ECO:0000256" key="8">
    <source>
        <dbReference type="SAM" id="Phobius"/>
    </source>
</evidence>
<feature type="transmembrane region" description="Helical" evidence="8">
    <location>
        <begin position="102"/>
        <end position="124"/>
    </location>
</feature>
<protein>
    <submittedName>
        <fullName evidence="10">Putrescine ABC transporter permease PotI</fullName>
    </submittedName>
</protein>
<dbReference type="PANTHER" id="PTHR43848">
    <property type="entry name" value="PUTRESCINE TRANSPORT SYSTEM PERMEASE PROTEIN POTI"/>
    <property type="match status" value="1"/>
</dbReference>
<dbReference type="CDD" id="cd06261">
    <property type="entry name" value="TM_PBP2"/>
    <property type="match status" value="1"/>
</dbReference>
<proteinExistence type="inferred from homology"/>
<comment type="subcellular location">
    <subcellularLocation>
        <location evidence="1">Cell membrane</location>
        <topology evidence="1">Multi-pass membrane protein</topology>
    </subcellularLocation>
</comment>
<dbReference type="SUPFAM" id="SSF161098">
    <property type="entry name" value="MetI-like"/>
    <property type="match status" value="1"/>
</dbReference>
<keyword evidence="7 8" id="KW-0472">Membrane</keyword>
<dbReference type="Proteomes" id="UP000617145">
    <property type="component" value="Unassembled WGS sequence"/>
</dbReference>
<evidence type="ECO:0000256" key="4">
    <source>
        <dbReference type="ARBA" id="ARBA00022475"/>
    </source>
</evidence>
<feature type="transmembrane region" description="Helical" evidence="8">
    <location>
        <begin position="236"/>
        <end position="259"/>
    </location>
</feature>
<reference evidence="10" key="1">
    <citation type="journal article" date="2014" name="Int. J. Syst. Evol. Microbiol.">
        <title>Complete genome sequence of Corynebacterium casei LMG S-19264T (=DSM 44701T), isolated from a smear-ripened cheese.</title>
        <authorList>
            <consortium name="US DOE Joint Genome Institute (JGI-PGF)"/>
            <person name="Walter F."/>
            <person name="Albersmeier A."/>
            <person name="Kalinowski J."/>
            <person name="Ruckert C."/>
        </authorList>
    </citation>
    <scope>NUCLEOTIDE SEQUENCE</scope>
    <source>
        <strain evidence="10">CGMCC 1.15762</strain>
    </source>
</reference>
<evidence type="ECO:0000313" key="10">
    <source>
        <dbReference type="EMBL" id="GGG68607.1"/>
    </source>
</evidence>
<dbReference type="PANTHER" id="PTHR43848:SF2">
    <property type="entry name" value="PUTRESCINE TRANSPORT SYSTEM PERMEASE PROTEIN POTI"/>
    <property type="match status" value="1"/>
</dbReference>